<dbReference type="Pfam" id="PF01420">
    <property type="entry name" value="Methylase_S"/>
    <property type="match status" value="2"/>
</dbReference>
<dbReference type="InterPro" id="IPR044946">
    <property type="entry name" value="Restrct_endonuc_typeI_TRD_sf"/>
</dbReference>
<name>A0A073JNF4_LIMRT</name>
<keyword evidence="3" id="KW-0238">DNA-binding</keyword>
<accession>A0A073JNF4</accession>
<feature type="domain" description="Type I restriction modification DNA specificity" evidence="5">
    <location>
        <begin position="318"/>
        <end position="481"/>
    </location>
</feature>
<dbReference type="InterPro" id="IPR051212">
    <property type="entry name" value="Type-I_RE_S_subunit"/>
</dbReference>
<comment type="subunit">
    <text evidence="4">The methyltransferase is composed of M and S polypeptides.</text>
</comment>
<dbReference type="GO" id="GO:0003677">
    <property type="term" value="F:DNA binding"/>
    <property type="evidence" value="ECO:0007669"/>
    <property type="project" value="UniProtKB-KW"/>
</dbReference>
<dbReference type="GO" id="GO:0009307">
    <property type="term" value="P:DNA restriction-modification system"/>
    <property type="evidence" value="ECO:0007669"/>
    <property type="project" value="UniProtKB-KW"/>
</dbReference>
<dbReference type="AlphaFoldDB" id="A0A073JNF4"/>
<comment type="caution">
    <text evidence="6">The sequence shown here is derived from an EMBL/GenBank/DDBJ whole genome shotgun (WGS) entry which is preliminary data.</text>
</comment>
<dbReference type="Proteomes" id="UP000027731">
    <property type="component" value="Unassembled WGS sequence"/>
</dbReference>
<proteinExistence type="inferred from homology"/>
<reference evidence="6 7" key="1">
    <citation type="submission" date="2014-06" db="EMBL/GenBank/DDBJ databases">
        <title>Genetic determinant of reutericyclin biosynthesis of Lactobacillus reuteri.</title>
        <authorList>
            <person name="Lin X."/>
            <person name="Duar R."/>
            <person name="Walter J."/>
            <person name="Gaenzle M."/>
        </authorList>
    </citation>
    <scope>NUCLEOTIDE SEQUENCE [LARGE SCALE GENOMIC DNA]</scope>
    <source>
        <strain evidence="6 7">LTH2584</strain>
    </source>
</reference>
<sequence length="484" mass="54951">MKTNTLDFDAQALREKILDLAMRGKLVPQDPDDEPASVLLEKIKAEKEELLKEKKIKKSKPLPEITDDEKPFEIPDSWEWVRLGEILKPEVYQKPDRNFTYIDIASVNNVTNKVTNPTKVNIKQDKIASRARQVLDDNDILFSVVRPYLKNIAMVPNTLEYKIGSTGFYVLKPYELIERKYIFYLVLSKYVVQGMTMKMKGDNSPSIRKGDLQNFIIPLPPLSEQSRIAAKIAQLFALLRKVESSIQQYTNLKDLLKFKLLDLAMRGKLVDQDPNDEPANVLLDKIKAEKDQLVKEKKIKKTKSLPEIADDEKPFNIPDSWEWVRLGEIGIWSAGATPSRQHPEYYGGNIPWLKTGDLNDGIVNSTSEKITQLGFENSSVKLNRPGNVLIAMYGATIGKLGIVGDQELVTNQACCGCSLFDGTYNWYLFYYLLSSRKKLIEMGSGGAQPNISKNKIEKFTFPLPPLEEQSRIVSKLEQLFTLIG</sequence>
<evidence type="ECO:0000256" key="2">
    <source>
        <dbReference type="ARBA" id="ARBA00022747"/>
    </source>
</evidence>
<evidence type="ECO:0000256" key="4">
    <source>
        <dbReference type="ARBA" id="ARBA00038652"/>
    </source>
</evidence>
<evidence type="ECO:0000313" key="7">
    <source>
        <dbReference type="Proteomes" id="UP000027731"/>
    </source>
</evidence>
<evidence type="ECO:0000259" key="5">
    <source>
        <dbReference type="Pfam" id="PF01420"/>
    </source>
</evidence>
<dbReference type="Gene3D" id="3.90.220.20">
    <property type="entry name" value="DNA methylase specificity domains"/>
    <property type="match status" value="2"/>
</dbReference>
<gene>
    <name evidence="6" type="ORF">LR3_02180</name>
</gene>
<dbReference type="InterPro" id="IPR000055">
    <property type="entry name" value="Restrct_endonuc_typeI_TRD"/>
</dbReference>
<keyword evidence="2" id="KW-0680">Restriction system</keyword>
<comment type="similarity">
    <text evidence="1">Belongs to the type-I restriction system S methylase family.</text>
</comment>
<dbReference type="EMBL" id="JOSX01000020">
    <property type="protein sequence ID" value="KEK14628.1"/>
    <property type="molecule type" value="Genomic_DNA"/>
</dbReference>
<organism evidence="6 7">
    <name type="scientific">Limosilactobacillus reuteri</name>
    <name type="common">Lactobacillus reuteri</name>
    <dbReference type="NCBI Taxonomy" id="1598"/>
    <lineage>
        <taxon>Bacteria</taxon>
        <taxon>Bacillati</taxon>
        <taxon>Bacillota</taxon>
        <taxon>Bacilli</taxon>
        <taxon>Lactobacillales</taxon>
        <taxon>Lactobacillaceae</taxon>
        <taxon>Limosilactobacillus</taxon>
    </lineage>
</organism>
<dbReference type="PANTHER" id="PTHR43140:SF1">
    <property type="entry name" value="TYPE I RESTRICTION ENZYME ECOKI SPECIFICITY SUBUNIT"/>
    <property type="match status" value="1"/>
</dbReference>
<evidence type="ECO:0000256" key="1">
    <source>
        <dbReference type="ARBA" id="ARBA00010923"/>
    </source>
</evidence>
<dbReference type="PATRIC" id="fig|1598.90.peg.1788"/>
<dbReference type="SUPFAM" id="SSF116734">
    <property type="entry name" value="DNA methylase specificity domain"/>
    <property type="match status" value="2"/>
</dbReference>
<dbReference type="CDD" id="cd17515">
    <property type="entry name" value="RMtype1_S_MjaORF132P_Sau1132ORF3780P-TRD1-CR1_like"/>
    <property type="match status" value="1"/>
</dbReference>
<dbReference type="PANTHER" id="PTHR43140">
    <property type="entry name" value="TYPE-1 RESTRICTION ENZYME ECOKI SPECIFICITY PROTEIN"/>
    <property type="match status" value="1"/>
</dbReference>
<evidence type="ECO:0000313" key="6">
    <source>
        <dbReference type="EMBL" id="KEK14628.1"/>
    </source>
</evidence>
<protein>
    <recommendedName>
        <fullName evidence="5">Type I restriction modification DNA specificity domain-containing protein</fullName>
    </recommendedName>
</protein>
<feature type="domain" description="Type I restriction modification DNA specificity" evidence="5">
    <location>
        <begin position="75"/>
        <end position="239"/>
    </location>
</feature>
<evidence type="ECO:0000256" key="3">
    <source>
        <dbReference type="ARBA" id="ARBA00023125"/>
    </source>
</evidence>